<organism evidence="8 9">
    <name type="scientific">Aquipuribacter hungaricus</name>
    <dbReference type="NCBI Taxonomy" id="545624"/>
    <lineage>
        <taxon>Bacteria</taxon>
        <taxon>Bacillati</taxon>
        <taxon>Actinomycetota</taxon>
        <taxon>Actinomycetes</taxon>
        <taxon>Micrococcales</taxon>
        <taxon>Intrasporangiaceae</taxon>
        <taxon>Aquipuribacter</taxon>
    </lineage>
</organism>
<feature type="transmembrane region" description="Helical" evidence="7">
    <location>
        <begin position="131"/>
        <end position="153"/>
    </location>
</feature>
<name>A0ABV7WGV4_9MICO</name>
<dbReference type="RefSeq" id="WP_340295944.1">
    <property type="nucleotide sequence ID" value="NZ_JBBEOI010000355.1"/>
</dbReference>
<feature type="transmembrane region" description="Helical" evidence="7">
    <location>
        <begin position="101"/>
        <end position="119"/>
    </location>
</feature>
<evidence type="ECO:0000256" key="7">
    <source>
        <dbReference type="SAM" id="Phobius"/>
    </source>
</evidence>
<feature type="transmembrane region" description="Helical" evidence="7">
    <location>
        <begin position="323"/>
        <end position="346"/>
    </location>
</feature>
<comment type="caution">
    <text evidence="8">The sequence shown here is derived from an EMBL/GenBank/DDBJ whole genome shotgun (WGS) entry which is preliminary data.</text>
</comment>
<comment type="subcellular location">
    <subcellularLocation>
        <location evidence="1">Cell membrane</location>
        <topology evidence="1">Multi-pass membrane protein</topology>
    </subcellularLocation>
</comment>
<sequence length="349" mass="33966">MPTAEPGRGVLVRLLPGVLLAVGVAALALGLDAVLGAAGTGSPGAAVLALLLGTAAATARAPGAALTPGLRWAGSRLLQAGIVLLGLTVPLAALTQVGPRALPVVAVAVVTAFAVATVVGRALGVPRDLRLLLGAGTGICGASAIAATAGVIRPRPADVGYALSTVVLMNLLAIAALPPLARAAGLTDPGFGAWVGSSVNDTSAVVALAGAWSAEALAVAVVVKLTRVLALVPVTLVLAWRTRVHEAAQAGRTGDATSAPRPARLVPAFLVLFVLAVAVAATGLLPDRVTGLAGTAVDVLVACALAAVGLSTRLREVAAAGPAPVLLGAVVWVAVAGASLLTLLLVGMV</sequence>
<dbReference type="Pfam" id="PF03601">
    <property type="entry name" value="Cons_hypoth698"/>
    <property type="match status" value="1"/>
</dbReference>
<reference evidence="9" key="1">
    <citation type="journal article" date="2019" name="Int. J. Syst. Evol. Microbiol.">
        <title>The Global Catalogue of Microorganisms (GCM) 10K type strain sequencing project: providing services to taxonomists for standard genome sequencing and annotation.</title>
        <authorList>
            <consortium name="The Broad Institute Genomics Platform"/>
            <consortium name="The Broad Institute Genome Sequencing Center for Infectious Disease"/>
            <person name="Wu L."/>
            <person name="Ma J."/>
        </authorList>
    </citation>
    <scope>NUCLEOTIDE SEQUENCE [LARGE SCALE GENOMIC DNA]</scope>
    <source>
        <strain evidence="9">NCAIM B.02333</strain>
    </source>
</reference>
<dbReference type="PANTHER" id="PTHR30106">
    <property type="entry name" value="INNER MEMBRANE PROTEIN YEIH-RELATED"/>
    <property type="match status" value="1"/>
</dbReference>
<accession>A0ABV7WGV4</accession>
<evidence type="ECO:0000256" key="5">
    <source>
        <dbReference type="ARBA" id="ARBA00022989"/>
    </source>
</evidence>
<evidence type="ECO:0000256" key="3">
    <source>
        <dbReference type="ARBA" id="ARBA00022475"/>
    </source>
</evidence>
<evidence type="ECO:0000313" key="8">
    <source>
        <dbReference type="EMBL" id="MFC3687763.1"/>
    </source>
</evidence>
<keyword evidence="6 7" id="KW-0472">Membrane</keyword>
<proteinExistence type="inferred from homology"/>
<evidence type="ECO:0000256" key="2">
    <source>
        <dbReference type="ARBA" id="ARBA00007977"/>
    </source>
</evidence>
<keyword evidence="4 7" id="KW-0812">Transmembrane</keyword>
<evidence type="ECO:0000256" key="1">
    <source>
        <dbReference type="ARBA" id="ARBA00004651"/>
    </source>
</evidence>
<dbReference type="PANTHER" id="PTHR30106:SF1">
    <property type="entry name" value="UPF0324 MEMBRANE PROTEIN FN0533"/>
    <property type="match status" value="1"/>
</dbReference>
<evidence type="ECO:0000313" key="9">
    <source>
        <dbReference type="Proteomes" id="UP001595685"/>
    </source>
</evidence>
<gene>
    <name evidence="8" type="ORF">ACFOLH_05340</name>
</gene>
<dbReference type="EMBL" id="JBHRWW010000002">
    <property type="protein sequence ID" value="MFC3687763.1"/>
    <property type="molecule type" value="Genomic_DNA"/>
</dbReference>
<feature type="transmembrane region" description="Helical" evidence="7">
    <location>
        <begin position="291"/>
        <end position="311"/>
    </location>
</feature>
<feature type="transmembrane region" description="Helical" evidence="7">
    <location>
        <begin position="265"/>
        <end position="285"/>
    </location>
</feature>
<evidence type="ECO:0000256" key="6">
    <source>
        <dbReference type="ARBA" id="ARBA00023136"/>
    </source>
</evidence>
<protein>
    <submittedName>
        <fullName evidence="8">YeiH family protein</fullName>
    </submittedName>
</protein>
<dbReference type="InterPro" id="IPR018383">
    <property type="entry name" value="UPF0324_pro"/>
</dbReference>
<feature type="transmembrane region" description="Helical" evidence="7">
    <location>
        <begin position="159"/>
        <end position="181"/>
    </location>
</feature>
<evidence type="ECO:0000256" key="4">
    <source>
        <dbReference type="ARBA" id="ARBA00022692"/>
    </source>
</evidence>
<feature type="transmembrane region" description="Helical" evidence="7">
    <location>
        <begin position="218"/>
        <end position="240"/>
    </location>
</feature>
<feature type="transmembrane region" description="Helical" evidence="7">
    <location>
        <begin position="12"/>
        <end position="38"/>
    </location>
</feature>
<keyword evidence="3" id="KW-1003">Cell membrane</keyword>
<comment type="similarity">
    <text evidence="2">Belongs to the UPF0324 family.</text>
</comment>
<keyword evidence="9" id="KW-1185">Reference proteome</keyword>
<feature type="transmembrane region" description="Helical" evidence="7">
    <location>
        <begin position="77"/>
        <end position="95"/>
    </location>
</feature>
<dbReference type="Proteomes" id="UP001595685">
    <property type="component" value="Unassembled WGS sequence"/>
</dbReference>
<keyword evidence="5 7" id="KW-1133">Transmembrane helix</keyword>
<feature type="transmembrane region" description="Helical" evidence="7">
    <location>
        <begin position="44"/>
        <end position="65"/>
    </location>
</feature>